<evidence type="ECO:0000313" key="1">
    <source>
        <dbReference type="EMBL" id="EJN57062.1"/>
    </source>
</evidence>
<dbReference type="Proteomes" id="UP000007813">
    <property type="component" value="Unassembled WGS sequence"/>
</dbReference>
<dbReference type="AlphaFoldDB" id="J3ESU0"/>
<dbReference type="EMBL" id="ALJD01000016">
    <property type="protein sequence ID" value="EJN57062.1"/>
    <property type="molecule type" value="Genomic_DNA"/>
</dbReference>
<sequence>MSDDTDTWQMDVRTRLSVLSANLETLARLATTLAGESEHPHTREFDALATALREESLVIQDVLQSGTTREQEETFHMALDNLVRLREDTSAPILSALDERAAGSLETFE</sequence>
<dbReference type="RefSeq" id="WP_009377770.1">
    <property type="nucleotide sequence ID" value="NZ_ALJD01000016.1"/>
</dbReference>
<organism evidence="1 2">
    <name type="scientific">Halogranum salarium B-1</name>
    <dbReference type="NCBI Taxonomy" id="1210908"/>
    <lineage>
        <taxon>Archaea</taxon>
        <taxon>Methanobacteriati</taxon>
        <taxon>Methanobacteriota</taxon>
        <taxon>Stenosarchaea group</taxon>
        <taxon>Halobacteria</taxon>
        <taxon>Halobacteriales</taxon>
        <taxon>Haloferacaceae</taxon>
    </lineage>
</organism>
<proteinExistence type="predicted"/>
<accession>J3ESU0</accession>
<reference evidence="1 2" key="1">
    <citation type="journal article" date="2012" name="J. Bacteriol.">
        <title>Draft Genome Sequence of the Extremely Halophilic Archaeon Halogranum salarium B-1T.</title>
        <authorList>
            <person name="Kim K.K."/>
            <person name="Lee K.C."/>
            <person name="Lee J.S."/>
        </authorList>
    </citation>
    <scope>NUCLEOTIDE SEQUENCE [LARGE SCALE GENOMIC DNA]</scope>
    <source>
        <strain evidence="1 2">B-1</strain>
    </source>
</reference>
<name>J3ESU0_9EURY</name>
<dbReference type="OrthoDB" id="303842at2157"/>
<protein>
    <submittedName>
        <fullName evidence="1">Uncharacterized protein</fullName>
    </submittedName>
</protein>
<evidence type="ECO:0000313" key="2">
    <source>
        <dbReference type="Proteomes" id="UP000007813"/>
    </source>
</evidence>
<gene>
    <name evidence="1" type="ORF">HSB1_44480</name>
</gene>
<comment type="caution">
    <text evidence="1">The sequence shown here is derived from an EMBL/GenBank/DDBJ whole genome shotgun (WGS) entry which is preliminary data.</text>
</comment>